<dbReference type="InterPro" id="IPR047769">
    <property type="entry name" value="MFS_ArsJ"/>
</dbReference>
<gene>
    <name evidence="6" type="ORF">SAMN05443662_0404</name>
</gene>
<feature type="transmembrane region" description="Helical" evidence="4">
    <location>
        <begin position="41"/>
        <end position="66"/>
    </location>
</feature>
<dbReference type="PANTHER" id="PTHR23547">
    <property type="entry name" value="MAJOR FACILITATOR SUPERFAMILY DOMAIN, GENERAL SUBSTRATE TRANSPORTER"/>
    <property type="match status" value="1"/>
</dbReference>
<dbReference type="InterPro" id="IPR011701">
    <property type="entry name" value="MFS"/>
</dbReference>
<dbReference type="STRING" id="364032.SAMN05443662_0404"/>
<evidence type="ECO:0000256" key="4">
    <source>
        <dbReference type="SAM" id="Phobius"/>
    </source>
</evidence>
<dbReference type="InterPro" id="IPR020846">
    <property type="entry name" value="MFS_dom"/>
</dbReference>
<proteinExistence type="predicted"/>
<sequence length="393" mass="42414">MDANLRQYALITGNYWAFTITDGAIRMLVLFYFYQLGYSPFAIATLFVLYELAGVFTNLIGGWLGARWGLNVTMNVGLALQIVALMMLTVPDAWLTVPYVMFAQMLSGIAKDLNKMSAKSSVKLLADDASGQLYRWVAALTGSKNALKGVGFFVGAALLQWVGFREALYILSGMLVLVLTGSLLFLKADLGKAKSKPKFTELFSKSPALNWLSGARLFLFAARDVWFVVALPVYLEGVLGWSFVESGGFMALWVIGYGFIQGMAPTFTKRLGERPSAHTASLLAFALAAVPLAMAALFDLNPTAVLMIGLTLFGILFALNSAVHSYLIVAMATEDGVSKDVGFYYMANAGGRLAGTLLSGALYQLGGMHAVLYTSAAFILLAAILVRKAEPEE</sequence>
<dbReference type="AlphaFoldDB" id="A0A1N6DTH8"/>
<feature type="transmembrane region" description="Helical" evidence="4">
    <location>
        <begin position="78"/>
        <end position="102"/>
    </location>
</feature>
<evidence type="ECO:0000256" key="1">
    <source>
        <dbReference type="ARBA" id="ARBA00022692"/>
    </source>
</evidence>
<organism evidence="6 7">
    <name type="scientific">Sulfurivirga caldicuralii</name>
    <dbReference type="NCBI Taxonomy" id="364032"/>
    <lineage>
        <taxon>Bacteria</taxon>
        <taxon>Pseudomonadati</taxon>
        <taxon>Pseudomonadota</taxon>
        <taxon>Gammaproteobacteria</taxon>
        <taxon>Thiotrichales</taxon>
        <taxon>Piscirickettsiaceae</taxon>
        <taxon>Sulfurivirga</taxon>
    </lineage>
</organism>
<keyword evidence="7" id="KW-1185">Reference proteome</keyword>
<accession>A0A1N6DTH8</accession>
<feature type="transmembrane region" description="Helical" evidence="4">
    <location>
        <begin position="368"/>
        <end position="386"/>
    </location>
</feature>
<dbReference type="EMBL" id="FSRE01000001">
    <property type="protein sequence ID" value="SIN74095.1"/>
    <property type="molecule type" value="Genomic_DNA"/>
</dbReference>
<feature type="transmembrane region" description="Helical" evidence="4">
    <location>
        <begin position="304"/>
        <end position="329"/>
    </location>
</feature>
<dbReference type="Gene3D" id="1.20.1250.20">
    <property type="entry name" value="MFS general substrate transporter like domains"/>
    <property type="match status" value="2"/>
</dbReference>
<feature type="transmembrane region" description="Helical" evidence="4">
    <location>
        <begin position="280"/>
        <end position="298"/>
    </location>
</feature>
<dbReference type="InterPro" id="IPR036259">
    <property type="entry name" value="MFS_trans_sf"/>
</dbReference>
<name>A0A1N6DTH8_9GAMM</name>
<keyword evidence="1 4" id="KW-0812">Transmembrane</keyword>
<dbReference type="OrthoDB" id="186809at2"/>
<dbReference type="RefSeq" id="WP_074200717.1">
    <property type="nucleotide sequence ID" value="NZ_FSRE01000001.1"/>
</dbReference>
<feature type="transmembrane region" description="Helical" evidence="4">
    <location>
        <begin position="168"/>
        <end position="188"/>
    </location>
</feature>
<dbReference type="PANTHER" id="PTHR23547:SF1">
    <property type="entry name" value="MAJOR FACILITATOR SUPERFAMILY MFS_1"/>
    <property type="match status" value="1"/>
</dbReference>
<dbReference type="GO" id="GO:0022857">
    <property type="term" value="F:transmembrane transporter activity"/>
    <property type="evidence" value="ECO:0007669"/>
    <property type="project" value="InterPro"/>
</dbReference>
<dbReference type="NCBIfam" id="NF033734">
    <property type="entry name" value="MFS_ArsJ"/>
    <property type="match status" value="1"/>
</dbReference>
<feature type="transmembrane region" description="Helical" evidence="4">
    <location>
        <begin position="341"/>
        <end position="362"/>
    </location>
</feature>
<evidence type="ECO:0000259" key="5">
    <source>
        <dbReference type="PROSITE" id="PS50850"/>
    </source>
</evidence>
<feature type="transmembrane region" description="Helical" evidence="4">
    <location>
        <begin position="15"/>
        <end position="34"/>
    </location>
</feature>
<evidence type="ECO:0000256" key="2">
    <source>
        <dbReference type="ARBA" id="ARBA00022989"/>
    </source>
</evidence>
<feature type="transmembrane region" description="Helical" evidence="4">
    <location>
        <begin position="241"/>
        <end position="260"/>
    </location>
</feature>
<evidence type="ECO:0000313" key="7">
    <source>
        <dbReference type="Proteomes" id="UP000198461"/>
    </source>
</evidence>
<dbReference type="PROSITE" id="PS50850">
    <property type="entry name" value="MFS"/>
    <property type="match status" value="1"/>
</dbReference>
<keyword evidence="2 4" id="KW-1133">Transmembrane helix</keyword>
<feature type="domain" description="Major facilitator superfamily (MFS) profile" evidence="5">
    <location>
        <begin position="175"/>
        <end position="393"/>
    </location>
</feature>
<dbReference type="SUPFAM" id="SSF103473">
    <property type="entry name" value="MFS general substrate transporter"/>
    <property type="match status" value="1"/>
</dbReference>
<dbReference type="Proteomes" id="UP000198461">
    <property type="component" value="Unassembled WGS sequence"/>
</dbReference>
<reference evidence="6 7" key="1">
    <citation type="submission" date="2016-11" db="EMBL/GenBank/DDBJ databases">
        <authorList>
            <person name="Jaros S."/>
            <person name="Januszkiewicz K."/>
            <person name="Wedrychowicz H."/>
        </authorList>
    </citation>
    <scope>NUCLEOTIDE SEQUENCE [LARGE SCALE GENOMIC DNA]</scope>
    <source>
        <strain evidence="6 7">DSM 17737</strain>
    </source>
</reference>
<evidence type="ECO:0000256" key="3">
    <source>
        <dbReference type="ARBA" id="ARBA00023136"/>
    </source>
</evidence>
<evidence type="ECO:0000313" key="6">
    <source>
        <dbReference type="EMBL" id="SIN74095.1"/>
    </source>
</evidence>
<keyword evidence="3 4" id="KW-0472">Membrane</keyword>
<dbReference type="Pfam" id="PF07690">
    <property type="entry name" value="MFS_1"/>
    <property type="match status" value="1"/>
</dbReference>
<protein>
    <submittedName>
        <fullName evidence="6">Predicted arabinose efflux permease, MFS family</fullName>
    </submittedName>
</protein>